<reference evidence="5" key="1">
    <citation type="journal article" date="2014" name="BMC Genomics">
        <title>Genome characteristics reveal the impact of lichenization on lichen-forming fungus Endocarpon pusillum Hedwig (Verrucariales, Ascomycota).</title>
        <authorList>
            <person name="Wang Y.-Y."/>
            <person name="Liu B."/>
            <person name="Zhang X.-Y."/>
            <person name="Zhou Q.-M."/>
            <person name="Zhang T."/>
            <person name="Li H."/>
            <person name="Yu Y.-F."/>
            <person name="Zhang X.-L."/>
            <person name="Hao X.-Y."/>
            <person name="Wang M."/>
            <person name="Wang L."/>
            <person name="Wei J.-C."/>
        </authorList>
    </citation>
    <scope>NUCLEOTIDE SEQUENCE [LARGE SCALE GENOMIC DNA]</scope>
    <source>
        <strain evidence="5">Z07020 / HMAS-L-300199</strain>
    </source>
</reference>
<evidence type="ECO:0008006" key="6">
    <source>
        <dbReference type="Google" id="ProtNLM"/>
    </source>
</evidence>
<keyword evidence="5" id="KW-1185">Reference proteome</keyword>
<protein>
    <recommendedName>
        <fullName evidence="6">Short-chain dehydrogenase</fullName>
    </recommendedName>
</protein>
<dbReference type="OMA" id="FYRLGCA"/>
<evidence type="ECO:0000313" key="5">
    <source>
        <dbReference type="Proteomes" id="UP000019373"/>
    </source>
</evidence>
<dbReference type="eggNOG" id="KOG1208">
    <property type="taxonomic scope" value="Eukaryota"/>
</dbReference>
<dbReference type="InterPro" id="IPR036291">
    <property type="entry name" value="NAD(P)-bd_dom_sf"/>
</dbReference>
<keyword evidence="3" id="KW-0732">Signal</keyword>
<dbReference type="Pfam" id="PF00106">
    <property type="entry name" value="adh_short"/>
    <property type="match status" value="1"/>
</dbReference>
<dbReference type="GeneID" id="19242107"/>
<accession>U1GMA0</accession>
<dbReference type="InterPro" id="IPR002347">
    <property type="entry name" value="SDR_fam"/>
</dbReference>
<dbReference type="Proteomes" id="UP000019373">
    <property type="component" value="Unassembled WGS sequence"/>
</dbReference>
<keyword evidence="2" id="KW-0560">Oxidoreductase</keyword>
<feature type="chain" id="PRO_5004610203" description="Short-chain dehydrogenase" evidence="3">
    <location>
        <begin position="19"/>
        <end position="370"/>
    </location>
</feature>
<evidence type="ECO:0000256" key="1">
    <source>
        <dbReference type="ARBA" id="ARBA00006484"/>
    </source>
</evidence>
<dbReference type="SUPFAM" id="SSF51735">
    <property type="entry name" value="NAD(P)-binding Rossmann-fold domains"/>
    <property type="match status" value="1"/>
</dbReference>
<dbReference type="OrthoDB" id="542013at2759"/>
<proteinExistence type="inferred from homology"/>
<comment type="similarity">
    <text evidence="1">Belongs to the short-chain dehydrogenases/reductases (SDR) family.</text>
</comment>
<name>U1GMA0_ENDPU</name>
<dbReference type="HOGENOM" id="CLU_010194_44_4_1"/>
<sequence length="370" mass="41095">MFFFSFLYSQFFVTPALPDHDFSNQTIIITGSNSGLGFEAAKQFLALHCFKLIIAVRSTSKGEAAKQSLLETNPHISASQIEVWPLNLSSFKSVRAFADRASSELERVDALVENAGLDGGRFVLSEDGWESTLQINVISTCLLAVLMLPKLRQTAERFKGTPHLVLVTSDTHYWARFEERNAEGGILRALNDEEKFNSSDRYAPHFLLAEGKFRFPALQSQLKLTFHPPLRYATTKLLQILFIREFARRLKSSPSASYRPILTLPTPGLCHTPFFGQMKPPENAVSHPLGTVTHYAMKGMLIALSRRADVGARTIVTAACAGKEADGAFMMDGQVREVVGWVLTEEGRRVQEKVFREILAAAGVKEGDLV</sequence>
<dbReference type="PRINTS" id="PR00081">
    <property type="entry name" value="GDHRDH"/>
</dbReference>
<feature type="signal peptide" evidence="3">
    <location>
        <begin position="1"/>
        <end position="18"/>
    </location>
</feature>
<evidence type="ECO:0000313" key="4">
    <source>
        <dbReference type="EMBL" id="ERF73388.1"/>
    </source>
</evidence>
<dbReference type="AlphaFoldDB" id="U1GMA0"/>
<dbReference type="RefSeq" id="XP_007800987.1">
    <property type="nucleotide sequence ID" value="XM_007802796.1"/>
</dbReference>
<organism evidence="4 5">
    <name type="scientific">Endocarpon pusillum (strain Z07020 / HMAS-L-300199)</name>
    <name type="common">Lichen-forming fungus</name>
    <dbReference type="NCBI Taxonomy" id="1263415"/>
    <lineage>
        <taxon>Eukaryota</taxon>
        <taxon>Fungi</taxon>
        <taxon>Dikarya</taxon>
        <taxon>Ascomycota</taxon>
        <taxon>Pezizomycotina</taxon>
        <taxon>Eurotiomycetes</taxon>
        <taxon>Chaetothyriomycetidae</taxon>
        <taxon>Verrucariales</taxon>
        <taxon>Verrucariaceae</taxon>
        <taxon>Endocarpon</taxon>
    </lineage>
</organism>
<dbReference type="PANTHER" id="PTHR43157">
    <property type="entry name" value="PHOSPHATIDYLINOSITOL-GLYCAN BIOSYNTHESIS CLASS F PROTEIN-RELATED"/>
    <property type="match status" value="1"/>
</dbReference>
<dbReference type="GO" id="GO:0016491">
    <property type="term" value="F:oxidoreductase activity"/>
    <property type="evidence" value="ECO:0007669"/>
    <property type="project" value="UniProtKB-KW"/>
</dbReference>
<dbReference type="Gene3D" id="3.40.50.720">
    <property type="entry name" value="NAD(P)-binding Rossmann-like Domain"/>
    <property type="match status" value="1"/>
</dbReference>
<dbReference type="EMBL" id="KE720956">
    <property type="protein sequence ID" value="ERF73388.1"/>
    <property type="molecule type" value="Genomic_DNA"/>
</dbReference>
<evidence type="ECO:0000256" key="3">
    <source>
        <dbReference type="SAM" id="SignalP"/>
    </source>
</evidence>
<dbReference type="PANTHER" id="PTHR43157:SF31">
    <property type="entry name" value="PHOSPHATIDYLINOSITOL-GLYCAN BIOSYNTHESIS CLASS F PROTEIN"/>
    <property type="match status" value="1"/>
</dbReference>
<gene>
    <name evidence="4" type="ORF">EPUS_07222</name>
</gene>
<evidence type="ECO:0000256" key="2">
    <source>
        <dbReference type="ARBA" id="ARBA00023002"/>
    </source>
</evidence>